<dbReference type="EMBL" id="UINC01042320">
    <property type="protein sequence ID" value="SVB44787.1"/>
    <property type="molecule type" value="Genomic_DNA"/>
</dbReference>
<dbReference type="Pfam" id="PF07494">
    <property type="entry name" value="Reg_prop"/>
    <property type="match status" value="4"/>
</dbReference>
<evidence type="ECO:0000313" key="1">
    <source>
        <dbReference type="EMBL" id="SVB44787.1"/>
    </source>
</evidence>
<dbReference type="SUPFAM" id="SSF63829">
    <property type="entry name" value="Calcium-dependent phosphotriesterase"/>
    <property type="match status" value="1"/>
</dbReference>
<protein>
    <recommendedName>
        <fullName evidence="2">Two component regulator three Y domain-containing protein</fullName>
    </recommendedName>
</protein>
<sequence>MTINSKAIIFFQLESPQKQTLFKKILVYLLFTLTTLFPTKGSPFDNPLAKKSSGVNSPHILKSDNFSLNARNVKVLMSQNNSLWMGTSMGIIKYDTSSVENYAIYDNRNSLLSNGVFSITIGPKKQIWAGTYGGGISVMSKNGWTNINTPHGLNDSFVYDIKFANNATWIATWSGVNRIQGDPLKRDSWTSYTVKNTSGGLIDNWVYAIEIGKNNNIWFGTEGGLSLFNGKKWSNWNHKKGLGAPHEIVKSDNKFATATFKGTHHSNQVTDLPNTENISYRPNYIVSMHLDQLNRLWIGTWGAGLSVFNPETQIFRNYTVTEGLPGNYILSIKEGPNGNIWIGSNKGLSMFDGSTFLNYSKSNGLISDYVFSIEFDTDNFLWVGGHHGMNRLKLDINTGGLIRIDS</sequence>
<name>A0A382E4J5_9ZZZZ</name>
<reference evidence="1" key="1">
    <citation type="submission" date="2018-05" db="EMBL/GenBank/DDBJ databases">
        <authorList>
            <person name="Lanie J.A."/>
            <person name="Ng W.-L."/>
            <person name="Kazmierczak K.M."/>
            <person name="Andrzejewski T.M."/>
            <person name="Davidsen T.M."/>
            <person name="Wayne K.J."/>
            <person name="Tettelin H."/>
            <person name="Glass J.I."/>
            <person name="Rusch D."/>
            <person name="Podicherti R."/>
            <person name="Tsui H.-C.T."/>
            <person name="Winkler M.E."/>
        </authorList>
    </citation>
    <scope>NUCLEOTIDE SEQUENCE</scope>
</reference>
<dbReference type="InterPro" id="IPR015943">
    <property type="entry name" value="WD40/YVTN_repeat-like_dom_sf"/>
</dbReference>
<dbReference type="InterPro" id="IPR011110">
    <property type="entry name" value="Reg_prop"/>
</dbReference>
<proteinExistence type="predicted"/>
<organism evidence="1">
    <name type="scientific">marine metagenome</name>
    <dbReference type="NCBI Taxonomy" id="408172"/>
    <lineage>
        <taxon>unclassified sequences</taxon>
        <taxon>metagenomes</taxon>
        <taxon>ecological metagenomes</taxon>
    </lineage>
</organism>
<accession>A0A382E4J5</accession>
<dbReference type="AlphaFoldDB" id="A0A382E4J5"/>
<evidence type="ECO:0008006" key="2">
    <source>
        <dbReference type="Google" id="ProtNLM"/>
    </source>
</evidence>
<dbReference type="Gene3D" id="2.130.10.10">
    <property type="entry name" value="YVTN repeat-like/Quinoprotein amine dehydrogenase"/>
    <property type="match status" value="2"/>
</dbReference>
<gene>
    <name evidence="1" type="ORF">METZ01_LOCUS197641</name>
</gene>